<organism evidence="1 2">
    <name type="scientific">Thermoflavimicrobium daqui</name>
    <dbReference type="NCBI Taxonomy" id="2137476"/>
    <lineage>
        <taxon>Bacteria</taxon>
        <taxon>Bacillati</taxon>
        <taxon>Bacillota</taxon>
        <taxon>Bacilli</taxon>
        <taxon>Bacillales</taxon>
        <taxon>Thermoactinomycetaceae</taxon>
        <taxon>Thermoflavimicrobium</taxon>
    </lineage>
</organism>
<dbReference type="OrthoDB" id="1900523at2"/>
<dbReference type="AlphaFoldDB" id="A0A364K8T6"/>
<dbReference type="RefSeq" id="WP_113657321.1">
    <property type="nucleotide sequence ID" value="NZ_KZ845663.1"/>
</dbReference>
<keyword evidence="2" id="KW-1185">Reference proteome</keyword>
<reference evidence="1 2" key="2">
    <citation type="submission" date="2018-06" db="EMBL/GenBank/DDBJ databases">
        <authorList>
            <person name="Zhirakovskaya E."/>
        </authorList>
    </citation>
    <scope>NUCLEOTIDE SEQUENCE [LARGE SCALE GENOMIC DNA]</scope>
    <source>
        <strain evidence="1 2">FBKL4.011</strain>
    </source>
</reference>
<gene>
    <name evidence="1" type="ORF">DL897_01300</name>
</gene>
<proteinExistence type="predicted"/>
<name>A0A364K8T6_9BACL</name>
<reference evidence="1 2" key="1">
    <citation type="submission" date="2018-06" db="EMBL/GenBank/DDBJ databases">
        <title>Thermoflavimicrobium daqus sp. nov., a thermophilic microbe isolated from Moutai-flavour Daqu.</title>
        <authorList>
            <person name="Wang X."/>
            <person name="Zhou H."/>
        </authorList>
    </citation>
    <scope>NUCLEOTIDE SEQUENCE [LARGE SCALE GENOMIC DNA]</scope>
    <source>
        <strain evidence="1 2">FBKL4.011</strain>
    </source>
</reference>
<dbReference type="EMBL" id="QJKK01000001">
    <property type="protein sequence ID" value="RAL26716.1"/>
    <property type="molecule type" value="Genomic_DNA"/>
</dbReference>
<protein>
    <submittedName>
        <fullName evidence="1">Uncharacterized protein</fullName>
    </submittedName>
</protein>
<comment type="caution">
    <text evidence="1">The sequence shown here is derived from an EMBL/GenBank/DDBJ whole genome shotgun (WGS) entry which is preliminary data.</text>
</comment>
<dbReference type="Proteomes" id="UP000251213">
    <property type="component" value="Unassembled WGS sequence"/>
</dbReference>
<evidence type="ECO:0000313" key="2">
    <source>
        <dbReference type="Proteomes" id="UP000251213"/>
    </source>
</evidence>
<accession>A0A364K8T6</accession>
<sequence length="148" mass="17875">MWNQFIQFTVNDHHQFVRLQQFVKDFQAARELGNDTTVDDPKWLNYFDQSAIKRFWWPTDEEVKQVNQLLKSLPSEERRAHPTLQNPWDFASWLDALYHAEHKLLNVELEDDIHGRLTFETWSWPYGNVDALRWHVEIFGFTITKEDI</sequence>
<evidence type="ECO:0000313" key="1">
    <source>
        <dbReference type="EMBL" id="RAL26716.1"/>
    </source>
</evidence>